<evidence type="ECO:0000256" key="4">
    <source>
        <dbReference type="SAM" id="MobiDB-lite"/>
    </source>
</evidence>
<keyword evidence="2" id="KW-0238">DNA-binding</keyword>
<dbReference type="SUPFAM" id="SSF53822">
    <property type="entry name" value="Periplasmic binding protein-like I"/>
    <property type="match status" value="1"/>
</dbReference>
<dbReference type="Pfam" id="PF00356">
    <property type="entry name" value="LacI"/>
    <property type="match status" value="1"/>
</dbReference>
<evidence type="ECO:0000256" key="1">
    <source>
        <dbReference type="ARBA" id="ARBA00023015"/>
    </source>
</evidence>
<dbReference type="RefSeq" id="WP_055659307.1">
    <property type="nucleotide sequence ID" value="NZ_CABIXC010000018.1"/>
</dbReference>
<evidence type="ECO:0000256" key="2">
    <source>
        <dbReference type="ARBA" id="ARBA00023125"/>
    </source>
</evidence>
<dbReference type="Pfam" id="PF13416">
    <property type="entry name" value="SBP_bac_8"/>
    <property type="match status" value="1"/>
</dbReference>
<dbReference type="Proteomes" id="UP000095651">
    <property type="component" value="Unassembled WGS sequence"/>
</dbReference>
<protein>
    <submittedName>
        <fullName evidence="6">Transcriptional regulator</fullName>
    </submittedName>
</protein>
<name>A0A174KQ81_9FIRM</name>
<organism evidence="6 7">
    <name type="scientific">Hungatella hathewayi</name>
    <dbReference type="NCBI Taxonomy" id="154046"/>
    <lineage>
        <taxon>Bacteria</taxon>
        <taxon>Bacillati</taxon>
        <taxon>Bacillota</taxon>
        <taxon>Clostridia</taxon>
        <taxon>Lachnospirales</taxon>
        <taxon>Lachnospiraceae</taxon>
        <taxon>Hungatella</taxon>
    </lineage>
</organism>
<reference evidence="6 7" key="1">
    <citation type="submission" date="2015-09" db="EMBL/GenBank/DDBJ databases">
        <authorList>
            <consortium name="Pathogen Informatics"/>
        </authorList>
    </citation>
    <scope>NUCLEOTIDE SEQUENCE [LARGE SCALE GENOMIC DNA]</scope>
    <source>
        <strain evidence="6 7">2789STDY5608850</strain>
    </source>
</reference>
<evidence type="ECO:0000313" key="7">
    <source>
        <dbReference type="Proteomes" id="UP000095651"/>
    </source>
</evidence>
<dbReference type="Gene3D" id="3.40.190.10">
    <property type="entry name" value="Periplasmic binding protein-like II"/>
    <property type="match status" value="2"/>
</dbReference>
<dbReference type="GO" id="GO:0000976">
    <property type="term" value="F:transcription cis-regulatory region binding"/>
    <property type="evidence" value="ECO:0007669"/>
    <property type="project" value="TreeGrafter"/>
</dbReference>
<keyword evidence="3" id="KW-0804">Transcription</keyword>
<dbReference type="PANTHER" id="PTHR30146">
    <property type="entry name" value="LACI-RELATED TRANSCRIPTIONAL REPRESSOR"/>
    <property type="match status" value="1"/>
</dbReference>
<dbReference type="EMBL" id="CYZE01000018">
    <property type="protein sequence ID" value="CUP11319.1"/>
    <property type="molecule type" value="Genomic_DNA"/>
</dbReference>
<dbReference type="AlphaFoldDB" id="A0A174KQ81"/>
<dbReference type="InterPro" id="IPR006059">
    <property type="entry name" value="SBP"/>
</dbReference>
<dbReference type="SMART" id="SM00354">
    <property type="entry name" value="HTH_LACI"/>
    <property type="match status" value="1"/>
</dbReference>
<dbReference type="InterPro" id="IPR010982">
    <property type="entry name" value="Lambda_DNA-bd_dom_sf"/>
</dbReference>
<gene>
    <name evidence="6" type="primary">ccpB</name>
    <name evidence="6" type="ORF">ERS852407_05013</name>
</gene>
<feature type="domain" description="HTH lacI-type" evidence="5">
    <location>
        <begin position="2"/>
        <end position="56"/>
    </location>
</feature>
<evidence type="ECO:0000256" key="3">
    <source>
        <dbReference type="ARBA" id="ARBA00023163"/>
    </source>
</evidence>
<dbReference type="SUPFAM" id="SSF47413">
    <property type="entry name" value="lambda repressor-like DNA-binding domains"/>
    <property type="match status" value="1"/>
</dbReference>
<evidence type="ECO:0000259" key="5">
    <source>
        <dbReference type="PROSITE" id="PS50932"/>
    </source>
</evidence>
<keyword evidence="1" id="KW-0805">Transcription regulation</keyword>
<evidence type="ECO:0000313" key="6">
    <source>
        <dbReference type="EMBL" id="CUP11319.1"/>
    </source>
</evidence>
<accession>A0A174KQ81</accession>
<dbReference type="PROSITE" id="PS00356">
    <property type="entry name" value="HTH_LACI_1"/>
    <property type="match status" value="1"/>
</dbReference>
<feature type="region of interest" description="Disordered" evidence="4">
    <location>
        <begin position="728"/>
        <end position="748"/>
    </location>
</feature>
<dbReference type="GO" id="GO:0003700">
    <property type="term" value="F:DNA-binding transcription factor activity"/>
    <property type="evidence" value="ECO:0007669"/>
    <property type="project" value="TreeGrafter"/>
</dbReference>
<dbReference type="PROSITE" id="PS50932">
    <property type="entry name" value="HTH_LACI_2"/>
    <property type="match status" value="1"/>
</dbReference>
<dbReference type="CDD" id="cd01392">
    <property type="entry name" value="HTH_LacI"/>
    <property type="match status" value="1"/>
</dbReference>
<dbReference type="PANTHER" id="PTHR30146:SF154">
    <property type="entry name" value="TRANSCRIPTION REGULATOR, MEMBER OF GALR FAMILY"/>
    <property type="match status" value="1"/>
</dbReference>
<proteinExistence type="predicted"/>
<dbReference type="Gene3D" id="1.10.260.40">
    <property type="entry name" value="lambda repressor-like DNA-binding domains"/>
    <property type="match status" value="1"/>
</dbReference>
<dbReference type="Gene3D" id="3.40.50.2300">
    <property type="match status" value="2"/>
</dbReference>
<dbReference type="InterPro" id="IPR000843">
    <property type="entry name" value="HTH_LacI"/>
</dbReference>
<dbReference type="SUPFAM" id="SSF53850">
    <property type="entry name" value="Periplasmic binding protein-like II"/>
    <property type="match status" value="1"/>
</dbReference>
<sequence>MPTIKDIAAKAGVSHGTVSNVLNKRGNVSAEKIQLVERIAKEMGYKMNVQAQQLRAGTARRVCVIVPKISLKCYNDLYNGLEQYLREYDISIELISTNNLECDEEKAVKKALSLNPMAVVVVSSLLKNRGLYTSDTRFFFAERKVKGMPDASVYVSFGFEQAGRDIAVKCIEDGHQNVALLCENSIYSNNKSFINGVVDVLEDDNCSCKIFPSDDSMWFNKAFDILGSKEDFDAVIAMSQEDADYLRVAHQYNPDKKMPVIYALTSKSIGIDPAVCRYELNYKLMGRNIAEQIVNAGGEEAETAPAQKQQMIMENDGFYDNPLPAAVKKDSICFLTIQNLTSKAIGMLLPSFTRETGIKVNMIEVSYDEHYKMAQACVQNSPYDLVRIDMAWMTELGDKIYQPFDSSSSSVRWLRQQILPSLSENYSMVHGVQYAFPLDACVQMLFYRKDLFEDELIKREFFEKYKRRLEIPKTFEEYNEVARFFTRKENPDSRTRYGAVTAYGRTFLAACDFLPRFRELKKDIFDARGNVNILIPEMKQAIRNYLDTCRYAGSDIYQWWREPTRQFSEGNTAMHIVFSNYASEMIHNPESKVLGRIACDTVPGGQPLSGGGSVGISRFSKKYDACMSFLKWLYRKDIAETITYLGGYVCNRQISRNMDILERYPWLENMEKSFEPGWRLYKHDRNPDFNEFLFEDILGKAIRSIASGIEEMDDALEKAQEECDRAFNETSGNSPISIGRGMNRQKQV</sequence>
<dbReference type="InterPro" id="IPR028082">
    <property type="entry name" value="Peripla_BP_I"/>
</dbReference>